<evidence type="ECO:0000313" key="1">
    <source>
        <dbReference type="EMBL" id="SDY64542.1"/>
    </source>
</evidence>
<dbReference type="AlphaFoldDB" id="A0A1H3LJ92"/>
<dbReference type="EMBL" id="FNPC01000007">
    <property type="protein sequence ID" value="SDY64542.1"/>
    <property type="molecule type" value="Genomic_DNA"/>
</dbReference>
<organism evidence="1 2">
    <name type="scientific">Halopenitus persicus</name>
    <dbReference type="NCBI Taxonomy" id="1048396"/>
    <lineage>
        <taxon>Archaea</taxon>
        <taxon>Methanobacteriati</taxon>
        <taxon>Methanobacteriota</taxon>
        <taxon>Stenosarchaea group</taxon>
        <taxon>Halobacteria</taxon>
        <taxon>Halobacteriales</taxon>
        <taxon>Haloferacaceae</taxon>
        <taxon>Halopenitus</taxon>
    </lineage>
</organism>
<evidence type="ECO:0000313" key="2">
    <source>
        <dbReference type="Proteomes" id="UP000199079"/>
    </source>
</evidence>
<gene>
    <name evidence="1" type="ORF">SAMN05216564_107115</name>
</gene>
<accession>A0A1H3LJ92</accession>
<protein>
    <recommendedName>
        <fullName evidence="3">Transposase</fullName>
    </recommendedName>
</protein>
<proteinExistence type="predicted"/>
<name>A0A1H3LJ92_9EURY</name>
<dbReference type="Proteomes" id="UP000199079">
    <property type="component" value="Unassembled WGS sequence"/>
</dbReference>
<sequence>MLKVLIFGYSIGVRSSRKLDRLLERDVVFWYLAANQQVVSHTTGLFKD</sequence>
<keyword evidence="2" id="KW-1185">Reference proteome</keyword>
<reference evidence="2" key="1">
    <citation type="submission" date="2016-10" db="EMBL/GenBank/DDBJ databases">
        <authorList>
            <person name="Varghese N."/>
            <person name="Submissions S."/>
        </authorList>
    </citation>
    <scope>NUCLEOTIDE SEQUENCE [LARGE SCALE GENOMIC DNA]</scope>
    <source>
        <strain evidence="2">DC30,IBRC 10041,KCTC 4046</strain>
    </source>
</reference>
<dbReference type="RefSeq" id="WP_143114440.1">
    <property type="nucleotide sequence ID" value="NZ_FNPC01000007.1"/>
</dbReference>
<evidence type="ECO:0008006" key="3">
    <source>
        <dbReference type="Google" id="ProtNLM"/>
    </source>
</evidence>